<evidence type="ECO:0000313" key="2">
    <source>
        <dbReference type="EMBL" id="SQJ16793.1"/>
    </source>
</evidence>
<dbReference type="GeneID" id="78454506"/>
<keyword evidence="1" id="KW-0812">Transmembrane</keyword>
<evidence type="ECO:0008006" key="4">
    <source>
        <dbReference type="Google" id="ProtNLM"/>
    </source>
</evidence>
<accession>A0AAX2JH37</accession>
<dbReference type="EMBL" id="LS483487">
    <property type="protein sequence ID" value="SQJ16793.1"/>
    <property type="molecule type" value="Genomic_DNA"/>
</dbReference>
<feature type="transmembrane region" description="Helical" evidence="1">
    <location>
        <begin position="38"/>
        <end position="60"/>
    </location>
</feature>
<evidence type="ECO:0000256" key="1">
    <source>
        <dbReference type="SAM" id="Phobius"/>
    </source>
</evidence>
<sequence>MENKKEIRSCINRFGFFWTMCLGTCPFILLIFGIKSRIWEAGISIVTKVLFVVLVIWWMVPLIKYLEKYQQITIDEESIESDRVFKRKKTTIRKDRISSVTIGSLTMGKKVYNVFTIKSKDGEEIVLSGFEIKNIGELARAIGKKLPLSKIEKAERDIM</sequence>
<feature type="transmembrane region" description="Helical" evidence="1">
    <location>
        <begin position="12"/>
        <end position="32"/>
    </location>
</feature>
<protein>
    <recommendedName>
        <fullName evidence="4">DUF304 domain-containing protein</fullName>
    </recommendedName>
</protein>
<keyword evidence="1" id="KW-1133">Transmembrane helix</keyword>
<evidence type="ECO:0000313" key="3">
    <source>
        <dbReference type="Proteomes" id="UP000249008"/>
    </source>
</evidence>
<proteinExistence type="predicted"/>
<name>A0AAX2JH37_9FUSO</name>
<gene>
    <name evidence="2" type="ORF">NCTC12112_03247</name>
</gene>
<reference evidence="2 3" key="1">
    <citation type="submission" date="2018-06" db="EMBL/GenBank/DDBJ databases">
        <authorList>
            <consortium name="Pathogen Informatics"/>
            <person name="Doyle S."/>
        </authorList>
    </citation>
    <scope>NUCLEOTIDE SEQUENCE [LARGE SCALE GENOMIC DNA]</scope>
    <source>
        <strain evidence="2 3">NCTC12112</strain>
    </source>
</reference>
<dbReference type="KEGG" id="ful:C4N20_06780"/>
<dbReference type="RefSeq" id="WP_005982438.1">
    <property type="nucleotide sequence ID" value="NZ_CABKNW010000007.1"/>
</dbReference>
<dbReference type="AlphaFoldDB" id="A0AAX2JH37"/>
<dbReference type="Proteomes" id="UP000249008">
    <property type="component" value="Chromosome 1"/>
</dbReference>
<organism evidence="2 3">
    <name type="scientific">Fusobacterium ulcerans</name>
    <dbReference type="NCBI Taxonomy" id="861"/>
    <lineage>
        <taxon>Bacteria</taxon>
        <taxon>Fusobacteriati</taxon>
        <taxon>Fusobacteriota</taxon>
        <taxon>Fusobacteriia</taxon>
        <taxon>Fusobacteriales</taxon>
        <taxon>Fusobacteriaceae</taxon>
        <taxon>Fusobacterium</taxon>
    </lineage>
</organism>
<keyword evidence="1" id="KW-0472">Membrane</keyword>